<feature type="compositionally biased region" description="Polar residues" evidence="11">
    <location>
        <begin position="322"/>
        <end position="334"/>
    </location>
</feature>
<evidence type="ECO:0000313" key="13">
    <source>
        <dbReference type="EMBL" id="KIO23438.1"/>
    </source>
</evidence>
<dbReference type="PANTHER" id="PTHR23077:SF9">
    <property type="entry name" value="PEROXISOMAL ATPASE PEX6"/>
    <property type="match status" value="1"/>
</dbReference>
<dbReference type="Gene3D" id="6.10.20.150">
    <property type="match status" value="1"/>
</dbReference>
<dbReference type="OrthoDB" id="5553750at2759"/>
<evidence type="ECO:0000256" key="8">
    <source>
        <dbReference type="ARBA" id="ARBA00034811"/>
    </source>
</evidence>
<dbReference type="AlphaFoldDB" id="A0A0C3KPZ3"/>
<dbReference type="HOGENOM" id="CLU_000688_0_0_1"/>
<dbReference type="GO" id="GO:0005778">
    <property type="term" value="C:peroxisomal membrane"/>
    <property type="evidence" value="ECO:0007669"/>
    <property type="project" value="TreeGrafter"/>
</dbReference>
<dbReference type="STRING" id="1051891.A0A0C3KPZ3"/>
<dbReference type="InterPro" id="IPR003593">
    <property type="entry name" value="AAA+_ATPase"/>
</dbReference>
<proteinExistence type="inferred from homology"/>
<evidence type="ECO:0000256" key="2">
    <source>
        <dbReference type="ARBA" id="ARBA00006914"/>
    </source>
</evidence>
<feature type="region of interest" description="Disordered" evidence="11">
    <location>
        <begin position="258"/>
        <end position="307"/>
    </location>
</feature>
<keyword evidence="6" id="KW-0067">ATP-binding</keyword>
<evidence type="ECO:0000256" key="5">
    <source>
        <dbReference type="ARBA" id="ARBA00022801"/>
    </source>
</evidence>
<keyword evidence="4" id="KW-0547">Nucleotide-binding</keyword>
<dbReference type="GO" id="GO:0016558">
    <property type="term" value="P:protein import into peroxisome matrix"/>
    <property type="evidence" value="ECO:0007669"/>
    <property type="project" value="TreeGrafter"/>
</dbReference>
<keyword evidence="7" id="KW-0472">Membrane</keyword>
<reference evidence="13 14" key="1">
    <citation type="submission" date="2014-04" db="EMBL/GenBank/DDBJ databases">
        <authorList>
            <consortium name="DOE Joint Genome Institute"/>
            <person name="Kuo A."/>
            <person name="Girlanda M."/>
            <person name="Perotto S."/>
            <person name="Kohler A."/>
            <person name="Nagy L.G."/>
            <person name="Floudas D."/>
            <person name="Copeland A."/>
            <person name="Barry K.W."/>
            <person name="Cichocki N."/>
            <person name="Veneault-Fourrey C."/>
            <person name="LaButti K."/>
            <person name="Lindquist E.A."/>
            <person name="Lipzen A."/>
            <person name="Lundell T."/>
            <person name="Morin E."/>
            <person name="Murat C."/>
            <person name="Sun H."/>
            <person name="Tunlid A."/>
            <person name="Henrissat B."/>
            <person name="Grigoriev I.V."/>
            <person name="Hibbett D.S."/>
            <person name="Martin F."/>
            <person name="Nordberg H.P."/>
            <person name="Cantor M.N."/>
            <person name="Hua S.X."/>
        </authorList>
    </citation>
    <scope>NUCLEOTIDE SEQUENCE [LARGE SCALE GENOMIC DNA]</scope>
    <source>
        <strain evidence="13 14">MUT 4182</strain>
    </source>
</reference>
<dbReference type="FunFam" id="3.40.50.300:FF:000109">
    <property type="entry name" value="Peroxisomal biogenesis factor 6"/>
    <property type="match status" value="1"/>
</dbReference>
<dbReference type="GO" id="GO:0005524">
    <property type="term" value="F:ATP binding"/>
    <property type="evidence" value="ECO:0007669"/>
    <property type="project" value="UniProtKB-KW"/>
</dbReference>
<comment type="catalytic activity">
    <reaction evidence="10">
        <text>ATP + H2O = ADP + phosphate + H(+)</text>
        <dbReference type="Rhea" id="RHEA:13065"/>
        <dbReference type="ChEBI" id="CHEBI:15377"/>
        <dbReference type="ChEBI" id="CHEBI:15378"/>
        <dbReference type="ChEBI" id="CHEBI:30616"/>
        <dbReference type="ChEBI" id="CHEBI:43474"/>
        <dbReference type="ChEBI" id="CHEBI:456216"/>
    </reaction>
    <physiologicalReaction direction="left-to-right" evidence="10">
        <dbReference type="Rhea" id="RHEA:13066"/>
    </physiologicalReaction>
</comment>
<comment type="similarity">
    <text evidence="2">Belongs to the AAA ATPase family.</text>
</comment>
<keyword evidence="5" id="KW-0378">Hydrolase</keyword>
<dbReference type="PROSITE" id="PS00674">
    <property type="entry name" value="AAA"/>
    <property type="match status" value="1"/>
</dbReference>
<feature type="compositionally biased region" description="Basic and acidic residues" evidence="11">
    <location>
        <begin position="270"/>
        <end position="283"/>
    </location>
</feature>
<feature type="domain" description="AAA+ ATPase" evidence="12">
    <location>
        <begin position="679"/>
        <end position="818"/>
    </location>
</feature>
<keyword evidence="3" id="KW-0962">Peroxisome biogenesis</keyword>
<protein>
    <recommendedName>
        <fullName evidence="8">Peroxisomal ATPase PEX6</fullName>
    </recommendedName>
    <alternativeName>
        <fullName evidence="9">Peroxin-6</fullName>
    </alternativeName>
</protein>
<evidence type="ECO:0000256" key="10">
    <source>
        <dbReference type="ARBA" id="ARBA00048778"/>
    </source>
</evidence>
<dbReference type="FunFam" id="1.10.8.60:FF:000039">
    <property type="entry name" value="peroxisome biogenesis factor 6"/>
    <property type="match status" value="1"/>
</dbReference>
<dbReference type="InterPro" id="IPR050168">
    <property type="entry name" value="AAA_ATPase_domain"/>
</dbReference>
<dbReference type="SMART" id="SM00382">
    <property type="entry name" value="AAA"/>
    <property type="match status" value="2"/>
</dbReference>
<feature type="compositionally biased region" description="Basic and acidic residues" evidence="11">
    <location>
        <begin position="1218"/>
        <end position="1236"/>
    </location>
</feature>
<dbReference type="InterPro" id="IPR056995">
    <property type="entry name" value="PEX6_4th_dom"/>
</dbReference>
<dbReference type="CDD" id="cd19527">
    <property type="entry name" value="RecA-like_PEX6_r2"/>
    <property type="match status" value="1"/>
</dbReference>
<feature type="region of interest" description="Disordered" evidence="11">
    <location>
        <begin position="322"/>
        <end position="355"/>
    </location>
</feature>
<organism evidence="13 14">
    <name type="scientific">Tulasnella calospora MUT 4182</name>
    <dbReference type="NCBI Taxonomy" id="1051891"/>
    <lineage>
        <taxon>Eukaryota</taxon>
        <taxon>Fungi</taxon>
        <taxon>Dikarya</taxon>
        <taxon>Basidiomycota</taxon>
        <taxon>Agaricomycotina</taxon>
        <taxon>Agaricomycetes</taxon>
        <taxon>Cantharellales</taxon>
        <taxon>Tulasnellaceae</taxon>
        <taxon>Tulasnella</taxon>
    </lineage>
</organism>
<dbReference type="Pfam" id="PF00004">
    <property type="entry name" value="AAA"/>
    <property type="match status" value="2"/>
</dbReference>
<dbReference type="Pfam" id="PF23315">
    <property type="entry name" value="PEX6_4th"/>
    <property type="match status" value="1"/>
</dbReference>
<feature type="region of interest" description="Disordered" evidence="11">
    <location>
        <begin position="529"/>
        <end position="555"/>
    </location>
</feature>
<dbReference type="InterPro" id="IPR003959">
    <property type="entry name" value="ATPase_AAA_core"/>
</dbReference>
<evidence type="ECO:0000256" key="1">
    <source>
        <dbReference type="ARBA" id="ARBA00004370"/>
    </source>
</evidence>
<evidence type="ECO:0000256" key="9">
    <source>
        <dbReference type="ARBA" id="ARBA00034920"/>
    </source>
</evidence>
<evidence type="ECO:0000256" key="4">
    <source>
        <dbReference type="ARBA" id="ARBA00022741"/>
    </source>
</evidence>
<evidence type="ECO:0000256" key="7">
    <source>
        <dbReference type="ARBA" id="ARBA00023136"/>
    </source>
</evidence>
<feature type="compositionally biased region" description="Basic and acidic residues" evidence="11">
    <location>
        <begin position="530"/>
        <end position="551"/>
    </location>
</feature>
<evidence type="ECO:0000313" key="14">
    <source>
        <dbReference type="Proteomes" id="UP000054248"/>
    </source>
</evidence>
<dbReference type="InterPro" id="IPR047533">
    <property type="entry name" value="RecA-like_PEX6_r2"/>
</dbReference>
<dbReference type="GO" id="GO:0005829">
    <property type="term" value="C:cytosol"/>
    <property type="evidence" value="ECO:0007669"/>
    <property type="project" value="TreeGrafter"/>
</dbReference>
<dbReference type="PANTHER" id="PTHR23077">
    <property type="entry name" value="AAA-FAMILY ATPASE"/>
    <property type="match status" value="1"/>
</dbReference>
<dbReference type="GO" id="GO:0016887">
    <property type="term" value="F:ATP hydrolysis activity"/>
    <property type="evidence" value="ECO:0007669"/>
    <property type="project" value="InterPro"/>
</dbReference>
<dbReference type="EMBL" id="KN823085">
    <property type="protein sequence ID" value="KIO23438.1"/>
    <property type="molecule type" value="Genomic_DNA"/>
</dbReference>
<comment type="subcellular location">
    <subcellularLocation>
        <location evidence="1">Membrane</location>
    </subcellularLocation>
</comment>
<feature type="compositionally biased region" description="Acidic residues" evidence="11">
    <location>
        <begin position="297"/>
        <end position="307"/>
    </location>
</feature>
<evidence type="ECO:0000256" key="3">
    <source>
        <dbReference type="ARBA" id="ARBA00022593"/>
    </source>
</evidence>
<name>A0A0C3KPZ3_9AGAM</name>
<feature type="region of interest" description="Disordered" evidence="11">
    <location>
        <begin position="1218"/>
        <end position="1256"/>
    </location>
</feature>
<evidence type="ECO:0000256" key="11">
    <source>
        <dbReference type="SAM" id="MobiDB-lite"/>
    </source>
</evidence>
<sequence length="1256" mass="135700">MSTYLFGGGPLLHYASVIYSHEQNPNGDVIGLCQSLWDALKEDAGVTGDEQHVLAVSLRLSDGQRKQKVQTSADDERHSNSDSLTALTVWATIDTNVTSFQSKYPHIFLPSSDPTFTTTGDGPISTDSRRFFSHTVAVTRPPTLTELFIVALSNSAYGVLESSSTQVEDWFCNDSKIVLVVDSKGETQSVATKAIIRQGETYAFTTRESNGIQNGTIANGAEGDPPRRQTTSAFAYRYRVLMAEPVLQGVAERGKTKFVVVPPQEDEASEDRGGGEQGAREEVTVSGVDADGSEVQTEGEEDYDDESNLELEIDENFLASTMFSSSKPAGTTARSKSDADGGNEQAPSNADSKRDPLAFSLKSLEEPALDGGANVQYEEATLVLRTRDLGKVGAFSGDWVIAAVQGSEKQQARLARVVCDDTVGLQSVAIASPTLLSNILSSPTTSSSTEPTITIHPAPFSSAHSPPIPTATTATIARIASPHASDKTFQPLFLRALKRYFQGRVRVVKEGDIVAVPIWVEQADLLKSGSGKDKGAGKDGAEEGGERKDGKEDSEEINEDVLDYDFALASARPSNVVFFKITNLEYDILDMSSSGRELDSYAAATMGELGCLIDPTVTKMVQTGLEHVRIPNVRSFFDIDTGFCALPTSSRLTGIGSPFAKLHDVVQAALVPSAVDYDLPISVLLKGSRGIGKQTVARWVAEDLGVHVYEINCFDVVGETEVKTEGILRARFERAATCSPCIFLLRHIEALAKTTQTLETGREPPIIPALRECIDELRQGWRVSGFPTILVATTSDPEHVPVGVLGCFKHEIAFEVPNEPERLDVLGTLLEGLPLSPDVFVQSIATQTAALVAADLVDLVERAKFASMERVFKADSKPELRQTDLTAAGIQLTAADFDVALSKARASYSESIGAPKIPNVSWDDVGGLANVKQDILDTIQLPLEHPELFADGLKKRSGILLYGPPGTGKTLLAKAVATSCSLNFFSVKGPELLNMYIGESEANVRRVFQRARDAKPCVIFFDELDSVAPKRGNTGDSGGVMDRIVSQLLAELDGMSDGKGGADVFVIGATNRPDLLDPALLRPGRFDRMLYLGVSDTHDAQLKIIQALTRKFRLDPALDLRTIADQCPFNYTGADFYALCSDAMLKAMSRKAQEVDSKIATLNAQPPPHKHPHPMTPQYYLAEIATDAETDVVVAEVDFKAALQELVPSVSTNEMEHYRQVQQKFAKDTINAKKSDETEEEAPSSSKGKGKAKAVD</sequence>
<dbReference type="InterPro" id="IPR027417">
    <property type="entry name" value="P-loop_NTPase"/>
</dbReference>
<dbReference type="SUPFAM" id="SSF52540">
    <property type="entry name" value="P-loop containing nucleoside triphosphate hydrolases"/>
    <property type="match status" value="2"/>
</dbReference>
<evidence type="ECO:0000259" key="12">
    <source>
        <dbReference type="SMART" id="SM00382"/>
    </source>
</evidence>
<dbReference type="Proteomes" id="UP000054248">
    <property type="component" value="Unassembled WGS sequence"/>
</dbReference>
<dbReference type="Gene3D" id="1.10.8.60">
    <property type="match status" value="1"/>
</dbReference>
<gene>
    <name evidence="13" type="ORF">M407DRAFT_15556</name>
</gene>
<accession>A0A0C3KPZ3</accession>
<evidence type="ECO:0000256" key="6">
    <source>
        <dbReference type="ARBA" id="ARBA00022840"/>
    </source>
</evidence>
<dbReference type="Gene3D" id="3.40.50.300">
    <property type="entry name" value="P-loop containing nucleotide triphosphate hydrolases"/>
    <property type="match status" value="2"/>
</dbReference>
<keyword evidence="14" id="KW-1185">Reference proteome</keyword>
<feature type="domain" description="AAA+ ATPase" evidence="12">
    <location>
        <begin position="955"/>
        <end position="1096"/>
    </location>
</feature>
<dbReference type="InterPro" id="IPR003960">
    <property type="entry name" value="ATPase_AAA_CS"/>
</dbReference>
<reference evidence="14" key="2">
    <citation type="submission" date="2015-01" db="EMBL/GenBank/DDBJ databases">
        <title>Evolutionary Origins and Diversification of the Mycorrhizal Mutualists.</title>
        <authorList>
            <consortium name="DOE Joint Genome Institute"/>
            <consortium name="Mycorrhizal Genomics Consortium"/>
            <person name="Kohler A."/>
            <person name="Kuo A."/>
            <person name="Nagy L.G."/>
            <person name="Floudas D."/>
            <person name="Copeland A."/>
            <person name="Barry K.W."/>
            <person name="Cichocki N."/>
            <person name="Veneault-Fourrey C."/>
            <person name="LaButti K."/>
            <person name="Lindquist E.A."/>
            <person name="Lipzen A."/>
            <person name="Lundell T."/>
            <person name="Morin E."/>
            <person name="Murat C."/>
            <person name="Riley R."/>
            <person name="Ohm R."/>
            <person name="Sun H."/>
            <person name="Tunlid A."/>
            <person name="Henrissat B."/>
            <person name="Grigoriev I.V."/>
            <person name="Hibbett D.S."/>
            <person name="Martin F."/>
        </authorList>
    </citation>
    <scope>NUCLEOTIDE SEQUENCE [LARGE SCALE GENOMIC DNA]</scope>
    <source>
        <strain evidence="14">MUT 4182</strain>
    </source>
</reference>